<feature type="transmembrane region" description="Helical" evidence="9">
    <location>
        <begin position="31"/>
        <end position="52"/>
    </location>
</feature>
<evidence type="ECO:0000256" key="5">
    <source>
        <dbReference type="ARBA" id="ARBA00023136"/>
    </source>
</evidence>
<evidence type="ECO:0000313" key="13">
    <source>
        <dbReference type="Proteomes" id="UP001152797"/>
    </source>
</evidence>
<dbReference type="Pfam" id="PF04515">
    <property type="entry name" value="Choline_transpo"/>
    <property type="match status" value="1"/>
</dbReference>
<keyword evidence="4 9" id="KW-1133">Transmembrane helix</keyword>
<dbReference type="GO" id="GO:0022857">
    <property type="term" value="F:transmembrane transporter activity"/>
    <property type="evidence" value="ECO:0007669"/>
    <property type="project" value="InterPro"/>
</dbReference>
<evidence type="ECO:0000256" key="9">
    <source>
        <dbReference type="SAM" id="Phobius"/>
    </source>
</evidence>
<name>A0A9P1GRN8_9DINO</name>
<dbReference type="EMBL" id="CAMXCT010006783">
    <property type="protein sequence ID" value="CAI4019981.1"/>
    <property type="molecule type" value="Genomic_DNA"/>
</dbReference>
<evidence type="ECO:0000313" key="12">
    <source>
        <dbReference type="EMBL" id="CAL4807293.1"/>
    </source>
</evidence>
<dbReference type="InterPro" id="IPR036397">
    <property type="entry name" value="RNaseH_sf"/>
</dbReference>
<keyword evidence="5 9" id="KW-0472">Membrane</keyword>
<reference evidence="12 13" key="2">
    <citation type="submission" date="2024-05" db="EMBL/GenBank/DDBJ databases">
        <authorList>
            <person name="Chen Y."/>
            <person name="Shah S."/>
            <person name="Dougan E. K."/>
            <person name="Thang M."/>
            <person name="Chan C."/>
        </authorList>
    </citation>
    <scope>NUCLEOTIDE SEQUENCE [LARGE SCALE GENOMIC DNA]</scope>
</reference>
<evidence type="ECO:0000256" key="1">
    <source>
        <dbReference type="ARBA" id="ARBA00004141"/>
    </source>
</evidence>
<dbReference type="GO" id="GO:0003676">
    <property type="term" value="F:nucleic acid binding"/>
    <property type="evidence" value="ECO:0007669"/>
    <property type="project" value="InterPro"/>
</dbReference>
<feature type="compositionally biased region" description="Basic and acidic residues" evidence="8">
    <location>
        <begin position="815"/>
        <end position="833"/>
    </location>
</feature>
<proteinExistence type="inferred from homology"/>
<dbReference type="GO" id="GO:0016020">
    <property type="term" value="C:membrane"/>
    <property type="evidence" value="ECO:0007669"/>
    <property type="project" value="UniProtKB-SubCell"/>
</dbReference>
<dbReference type="Gene3D" id="3.30.420.10">
    <property type="entry name" value="Ribonuclease H-like superfamily/Ribonuclease H"/>
    <property type="match status" value="1"/>
</dbReference>
<dbReference type="EMBL" id="CAMXCT020006783">
    <property type="protein sequence ID" value="CAL1173356.1"/>
    <property type="molecule type" value="Genomic_DNA"/>
</dbReference>
<feature type="region of interest" description="Disordered" evidence="8">
    <location>
        <begin position="1123"/>
        <end position="1155"/>
    </location>
</feature>
<dbReference type="PANTHER" id="PTHR12385:SF14">
    <property type="entry name" value="CHOLINE TRANSPORTER-LIKE 2"/>
    <property type="match status" value="1"/>
</dbReference>
<keyword evidence="6" id="KW-0325">Glycoprotein</keyword>
<feature type="compositionally biased region" description="Basic and acidic residues" evidence="8">
    <location>
        <begin position="1124"/>
        <end position="1136"/>
    </location>
</feature>
<feature type="transmembrane region" description="Helical" evidence="9">
    <location>
        <begin position="235"/>
        <end position="254"/>
    </location>
</feature>
<dbReference type="Pfam" id="PF03372">
    <property type="entry name" value="Exo_endo_phos"/>
    <property type="match status" value="1"/>
</dbReference>
<sequence length="3636" mass="409941">MAAKGNYDNRHLDENHPYDGSGMATRTCTDLPCMVIFIGYMIGMGFISAYGFENGNPRRLTHAFNYKGELCGVDSQVFDKPLLFWCRANGTRANGDPEALDLDGAVCVDSCPDQFSLLMDCPGEQTYQVRNDERSTVTTITQNKVKLQSYPTKEFAGMFCVPHNKPESKYLGNDPLVEKLLSSDGPLGNGYFRVASGFGSLRRSWKLVLTGAGVSVFLSYVYLAMLKMAPYSTAFMSLCLTILATFALSVYFLLGEVLSGEWMESYMNSNTFYKLFTIEYAAMLSKVVGLLLLALFCFMAVALSYMKRSITKALGSVNATVECIFSMFWDPAEYDVDSDHRGATGYSSLTNKVLNILYIGLSEVDFVLQLPFVLDHFLSIFMRFSLLIFAVVIFCLQDYSVQEKEAETPEGVSAAQLVSASTWLQPSDQRASLALSLVQEAEQSTGTTMRRTRKKTPKKKQADTAKENYGVPAMDPPWQSTASTAPTPTPAAAATETVESVVLKELVQALESSDNPLSEEVQAVVEKAKKPIEPPPTAKAVRQSWDKLEKKRKQLHQAQVARSNLHRSWAKYIEDSVKRWKSFASDFATKDQALEKKVVEAKEAMQDAREKYDKARDAIDRQDAVTLEAVEDISDGMDEEPTDRIATAEEIQEGIATMVSSLEAIRVRPSEEQPETEQANKKAKLGHQAEAAKSSAFGEPAFTTEWQASIRALDLEYEVAQAEPCRTTTSVTCLKTRSFAERTHRVSFNHLVELYVGAELDHDMQRWNHLIQMPVNDAKILRPLERPMMDETSLMATGEFQRDRTPRRFPTQHHRLQDDHRIAQDPNDPHEPSEPSDDEESNNDRAETDGEDNAPDWFASVLFALNFQPQPMRVNWNDYESMHWDAAVALGVSRHHLYTLHHLPFPPLDLADAGVEALIGHRYNDIGHGSNLQLVLMDVEFHSAVPDVQPEVVRRVVRLPRQIGRMAMLQRLGLREYCRTTQHPCMIWHNRDLLSPTSARPLALAHGHYIRVAVPPGGDEVLHIATRCVASACHQGISAAELCDRHALYVLGWYDTIIGPPLVPLPPDEDVTNLMQLSTVVPPEERCPWFLLRKRQCFIDAWEQPCPFPLKWSKLPAIEFESGEEPRDHLEDEPPHRRSTSPAFERPIGQPANPLQGQPAVIQELFMLWLHVATTQQGGEDTVIPVETWYLSEPGHVICSVSRTVNLGRDFQSWLGQLIEEWEDVLDRTTTIQLHAVRPMPRATIARPTTRPHIILKQRTPADMVENLYTVLDSSGVTLRASQFATFGPRPQTWYIAIRQTDMHRHCDRPDSAIQCMVWHGDFQLRAPMEMDNRDGFEFTVIVNPIPTTRHPPDQDLWQEEDDDALLQLSSDRITLHLESLIPETVAVRLIAPIGTHQLPTPLEVAAPGEPHQIAAELLHWGHHCQVHDCCPQDCFLCLPANDSPSDEHWHYVFCHDDAQDCNGVFCHSAGTDLDEIQLMAFLCDMGYPRAVILAQTVIAQRWKKVLFHHREPELHKKAQPQRTMTPWPARGEAQKTSRCLFMPAHRGEVPVCALKTPFDQHDLDELFASSIDVLCTDLSGIELPPEINAQLQAVPVCPLTKTSDLDQYDRILIYTDGSSNPTMRRCMPQRADELGFPDTWAMIVIGETFITSEHSQCHILGWTAHPVRYAKEGSAYMQIDAIGSDLAERAALIGAGSWRLGLNHAVPTVICTDSSNAGLQAFGRIGASQADESFDLLRGIFQALEAALGPSQLVLQHIRSHAGDCFNEFVDAAAKLEARRSLNMRRQRIDMQQWLERFKCLWIIFQHSNGLPTWHDGVMNAAAPELPVPGLRLDQRTGLSHRGKWVDFTLSLGTANVNALSRGPDGYAGKLHYLQDQMRALKLNCVAVQEARSEQGCSRRANILRLCTGHQGGQYGMELWIDLEAPYASDHKGREQCFRDSHFLVVHQDPRRLLVRCDAGHWSFWLFTFHAPHSGYRGLEREAWWAETMEILQRCYDDDPLFVLADANAEPGDYDGETVQIRGFPTTANTPAFRTLLQSYGLYLPAASEAHRGPNGTWSHCNGLSQHCIDHIAIPLAWQQRCTHSEVLDAFDMATAHDDHKMAAVQLQWRGRLCDDSVACKQKHIKMAVKYCHHFDMHQRILQIAPQDWHRDVEHQTEHITQELHDLLAANQARECSSGKKPYVNQEIWELRSQKIVLRKKIKAVNYRLRRELLHDCFLLWQKQDQRERNPELGQQTFNYGVTLRCKSLHFVARLRAVGWRLRHELTRSKSNALQRHLDQLPEDTSAADFLRELKPFTGPTNPKKAKRTTLPIVKNDQGEHCQLPCEATETWINFFQNMEAGKRMPYEELRSIWIHELAHFQQDDFEVDLSALPSLVDLERALRRVPRGKAHGPDGLPGELCHHQPAAVARLLYPGLLKTMLHGHEPLVFKGGKPIAVYKGKGAVDDCKSFRSLLISNHLGKAVHRAIRQRTASVYEAFLHQQQTGGRRGIPVQLALHQARAFCRQAKDAGASTGVLFVDLTEAFYRILREAPLGGEVNDEVLAHIMAKLRMPEDSLHRIYELLQEPPAIAQAGLAPTFQRSFIAIHRSTHFWMRNQGDVSRTSLGTRPGDSFADIVFGYAWTTVLAKLERHLLAHGWLPPLPAHHQLPLFGHSFEKDQIAHFLGPTWMDDLAICVETKQGERLPNIMANVGSFLIDLCAFHCLSPNLSPGKTELLLSFRGAGSRKLKTQFYGPKSDGVLPIVCEHFTQALRIVSKYKHLGGVCHHSGDQRQELKQRAAMAHQAFTKHRKLLFHNRSVPFAKRIELFEMLILSRFLYGADSWVAMDNATQQTFHVTVMKLYKRLAQIKVDDHFTDAEILSKVHLPSPSELLRRARLRYFVTLVKAEHEDIWTLLARDSAWRQLLEDDMIWMWHQLHHTSDLKDPREHYPQWLMIVQTSPKYWKNLVKRACAHSIQQRQRVLHVQGIWLYAVQVEMQEQSWGGPMPPANRRRQRPDIDGELYDNLIDMIADASAAPDLFVSAADLISERAISWTRLRSTLLFLVDTLTQEDNAILPIDVETIKKTLHSLIGPENWPFLQQDKVESCSDADLTTLEDHCDRARRYLERGALAAVPRPLGRHRVILHLYSGRRRRGDVQFYLDQLASSQTHFMLHIVSLDIVIDPIYGDAMRADTCDFWLTSIRSGYIIAMLAGPPCESWSRARGVSLHGKPALPGLVQRCGPRIIRDIQHLWGLESVTIRELEQLQVGNALLGFTLLALLEMALADGHGMVEHPAEPEDLPHAASIWRLPLVKAIMQLPNIELLRFSQGLMGAKSHKPTHLLLLNLPQLLTCLHANRVRCDIPRAATIGKDQSGNWNTAVLKEYPPAMCRAVAHALFQATSDRPVIEGAVCKLALFAALIMGLTYLLGTASMIPEMSLGAGGKITAVKSRLVFSHEQYAMFFYYVIGAIWLIEMSRNMSSFVISYAVILWYYTEKPKNFGPSFPVMRGFIICTFFHLGSVAVGALIIALCRPFRIVFLLLARHAKDGGNPLLSMLACCFSGCINCAQRYLEFLTKNAYIDTVLSSKDFLTSAQNAHGFMMADNGKVRELTGALWIITVSVVPGPPSVDRADHSSGSLGPCHAQSVGFGPTSQGSQHF</sequence>
<evidence type="ECO:0000259" key="10">
    <source>
        <dbReference type="Pfam" id="PF03372"/>
    </source>
</evidence>
<comment type="similarity">
    <text evidence="2">Belongs to the CTL (choline transporter-like) family.</text>
</comment>
<gene>
    <name evidence="11" type="ORF">C1SCF055_LOCUS44436</name>
</gene>
<feature type="compositionally biased region" description="Low complexity" evidence="8">
    <location>
        <begin position="480"/>
        <end position="491"/>
    </location>
</feature>
<feature type="transmembrane region" description="Helical" evidence="9">
    <location>
        <begin position="204"/>
        <end position="223"/>
    </location>
</feature>
<keyword evidence="7" id="KW-0175">Coiled coil</keyword>
<organism evidence="11">
    <name type="scientific">Cladocopium goreaui</name>
    <dbReference type="NCBI Taxonomy" id="2562237"/>
    <lineage>
        <taxon>Eukaryota</taxon>
        <taxon>Sar</taxon>
        <taxon>Alveolata</taxon>
        <taxon>Dinophyceae</taxon>
        <taxon>Suessiales</taxon>
        <taxon>Symbiodiniaceae</taxon>
        <taxon>Cladocopium</taxon>
    </lineage>
</organism>
<reference evidence="11" key="1">
    <citation type="submission" date="2022-10" db="EMBL/GenBank/DDBJ databases">
        <authorList>
            <person name="Chen Y."/>
            <person name="Dougan E. K."/>
            <person name="Chan C."/>
            <person name="Rhodes N."/>
            <person name="Thang M."/>
        </authorList>
    </citation>
    <scope>NUCLEOTIDE SEQUENCE</scope>
</reference>
<dbReference type="GO" id="GO:0003824">
    <property type="term" value="F:catalytic activity"/>
    <property type="evidence" value="ECO:0007669"/>
    <property type="project" value="InterPro"/>
</dbReference>
<feature type="compositionally biased region" description="Basic residues" evidence="8">
    <location>
        <begin position="450"/>
        <end position="459"/>
    </location>
</feature>
<dbReference type="InterPro" id="IPR005135">
    <property type="entry name" value="Endo/exonuclease/phosphatase"/>
</dbReference>
<dbReference type="Gene3D" id="3.60.10.10">
    <property type="entry name" value="Endonuclease/exonuclease/phosphatase"/>
    <property type="match status" value="1"/>
</dbReference>
<feature type="transmembrane region" description="Helical" evidence="9">
    <location>
        <begin position="3457"/>
        <end position="3472"/>
    </location>
</feature>
<evidence type="ECO:0000256" key="3">
    <source>
        <dbReference type="ARBA" id="ARBA00022692"/>
    </source>
</evidence>
<feature type="transmembrane region" description="Helical" evidence="9">
    <location>
        <begin position="380"/>
        <end position="399"/>
    </location>
</feature>
<evidence type="ECO:0000313" key="11">
    <source>
        <dbReference type="EMBL" id="CAI4019981.1"/>
    </source>
</evidence>
<dbReference type="OrthoDB" id="420519at2759"/>
<evidence type="ECO:0000256" key="2">
    <source>
        <dbReference type="ARBA" id="ARBA00007168"/>
    </source>
</evidence>
<keyword evidence="3 9" id="KW-0812">Transmembrane</keyword>
<comment type="subcellular location">
    <subcellularLocation>
        <location evidence="1">Membrane</location>
        <topology evidence="1">Multi-pass membrane protein</topology>
    </subcellularLocation>
</comment>
<feature type="transmembrane region" description="Helical" evidence="9">
    <location>
        <begin position="3392"/>
        <end position="3412"/>
    </location>
</feature>
<evidence type="ECO:0000256" key="4">
    <source>
        <dbReference type="ARBA" id="ARBA00022989"/>
    </source>
</evidence>
<dbReference type="PANTHER" id="PTHR12385">
    <property type="entry name" value="CHOLINE TRANSPORTER-LIKE (SLC FAMILY 44)"/>
    <property type="match status" value="1"/>
</dbReference>
<protein>
    <submittedName>
        <fullName evidence="12">Choline transporter-like protein 4 (Solute carrier family 44 member 4)</fullName>
    </submittedName>
</protein>
<keyword evidence="13" id="KW-1185">Reference proteome</keyword>
<dbReference type="SUPFAM" id="SSF56219">
    <property type="entry name" value="DNase I-like"/>
    <property type="match status" value="1"/>
</dbReference>
<feature type="transmembrane region" description="Helical" evidence="9">
    <location>
        <begin position="280"/>
        <end position="303"/>
    </location>
</feature>
<dbReference type="EMBL" id="CAMXCT030006783">
    <property type="protein sequence ID" value="CAL4807293.1"/>
    <property type="molecule type" value="Genomic_DNA"/>
</dbReference>
<dbReference type="InterPro" id="IPR007603">
    <property type="entry name" value="Choline_transptr-like"/>
</dbReference>
<evidence type="ECO:0000256" key="6">
    <source>
        <dbReference type="ARBA" id="ARBA00023180"/>
    </source>
</evidence>
<evidence type="ECO:0000256" key="7">
    <source>
        <dbReference type="SAM" id="Coils"/>
    </source>
</evidence>
<dbReference type="Proteomes" id="UP001152797">
    <property type="component" value="Unassembled WGS sequence"/>
</dbReference>
<feature type="transmembrane region" description="Helical" evidence="9">
    <location>
        <begin position="3484"/>
        <end position="3508"/>
    </location>
</feature>
<feature type="coiled-coil region" evidence="7">
    <location>
        <begin position="591"/>
        <end position="625"/>
    </location>
</feature>
<feature type="region of interest" description="Disordered" evidence="8">
    <location>
        <begin position="442"/>
        <end position="491"/>
    </location>
</feature>
<feature type="region of interest" description="Disordered" evidence="8">
    <location>
        <begin position="796"/>
        <end position="852"/>
    </location>
</feature>
<comment type="caution">
    <text evidence="11">The sequence shown here is derived from an EMBL/GenBank/DDBJ whole genome shotgun (WGS) entry which is preliminary data.</text>
</comment>
<dbReference type="InterPro" id="IPR036691">
    <property type="entry name" value="Endo/exonu/phosph_ase_sf"/>
</dbReference>
<accession>A0A9P1GRN8</accession>
<evidence type="ECO:0000256" key="8">
    <source>
        <dbReference type="SAM" id="MobiDB-lite"/>
    </source>
</evidence>
<feature type="domain" description="Endonuclease/exonuclease/phosphatase" evidence="10">
    <location>
        <begin position="1854"/>
        <end position="2073"/>
    </location>
</feature>